<sequence>MRAAAYTAIGAARDVLTIREVDRPDPGPGQVRVRVQVSAVNPTDTKTRDGTTQRPFDGLRIPHQDGAGVIDAVGAGVDPGRVGQRVWVWLASPGGPGGAPLAEWGTCAEYTVVPEYQATPLPDGASDDLGACLGVPAMTAYHCLTADGPADGLTVLVTGGAGAVGHYAIELARWAGARVVTTVSGPEKAELARKAGAEHVVNYREGDPAAAILDAVGQVDRVVEVAIGQNLDQDLKVIRVGGAVVSYAAGSDDPTVPVRVAMTANVNLRFVLLYGVPHDVLRTAAQQVTQAVAAGALTALPVHRFPLDEVAAAHEAVESGVTGKVLVDIG</sequence>
<feature type="domain" description="Enoyl reductase (ER)" evidence="2">
    <location>
        <begin position="11"/>
        <end position="327"/>
    </location>
</feature>
<dbReference type="PANTHER" id="PTHR44154:SF1">
    <property type="entry name" value="QUINONE OXIDOREDUCTASE"/>
    <property type="match status" value="1"/>
</dbReference>
<keyword evidence="1" id="KW-0521">NADP</keyword>
<dbReference type="InterPro" id="IPR013149">
    <property type="entry name" value="ADH-like_C"/>
</dbReference>
<dbReference type="Gene3D" id="3.40.50.720">
    <property type="entry name" value="NAD(P)-binding Rossmann-like Domain"/>
    <property type="match status" value="1"/>
</dbReference>
<keyword evidence="4" id="KW-1185">Reference proteome</keyword>
<proteinExistence type="predicted"/>
<dbReference type="SMART" id="SM00829">
    <property type="entry name" value="PKS_ER"/>
    <property type="match status" value="1"/>
</dbReference>
<evidence type="ECO:0000256" key="1">
    <source>
        <dbReference type="ARBA" id="ARBA00022857"/>
    </source>
</evidence>
<gene>
    <name evidence="3" type="ORF">RM445_12110</name>
</gene>
<dbReference type="InterPro" id="IPR020843">
    <property type="entry name" value="ER"/>
</dbReference>
<evidence type="ECO:0000259" key="2">
    <source>
        <dbReference type="SMART" id="SM00829"/>
    </source>
</evidence>
<evidence type="ECO:0000313" key="3">
    <source>
        <dbReference type="EMBL" id="MDT0350266.1"/>
    </source>
</evidence>
<accession>A0ABU2N973</accession>
<evidence type="ECO:0000313" key="4">
    <source>
        <dbReference type="Proteomes" id="UP001183202"/>
    </source>
</evidence>
<reference evidence="4" key="1">
    <citation type="submission" date="2023-07" db="EMBL/GenBank/DDBJ databases">
        <title>30 novel species of actinomycetes from the DSMZ collection.</title>
        <authorList>
            <person name="Nouioui I."/>
        </authorList>
    </citation>
    <scope>NUCLEOTIDE SEQUENCE [LARGE SCALE GENOMIC DNA]</scope>
    <source>
        <strain evidence="4">DSM 45834</strain>
    </source>
</reference>
<dbReference type="EMBL" id="JAVREJ010000007">
    <property type="protein sequence ID" value="MDT0350266.1"/>
    <property type="molecule type" value="Genomic_DNA"/>
</dbReference>
<dbReference type="CDD" id="cd08253">
    <property type="entry name" value="zeta_crystallin"/>
    <property type="match status" value="1"/>
</dbReference>
<comment type="caution">
    <text evidence="3">The sequence shown here is derived from an EMBL/GenBank/DDBJ whole genome shotgun (WGS) entry which is preliminary data.</text>
</comment>
<dbReference type="Proteomes" id="UP001183202">
    <property type="component" value="Unassembled WGS sequence"/>
</dbReference>
<dbReference type="InterPro" id="IPR013154">
    <property type="entry name" value="ADH-like_N"/>
</dbReference>
<dbReference type="InterPro" id="IPR011032">
    <property type="entry name" value="GroES-like_sf"/>
</dbReference>
<dbReference type="Pfam" id="PF08240">
    <property type="entry name" value="ADH_N"/>
    <property type="match status" value="1"/>
</dbReference>
<dbReference type="InterPro" id="IPR051603">
    <property type="entry name" value="Zinc-ADH_QOR/CCCR"/>
</dbReference>
<name>A0ABU2N973_9PSEU</name>
<protein>
    <submittedName>
        <fullName evidence="3">NADPH:quinone reductase</fullName>
    </submittedName>
</protein>
<dbReference type="PANTHER" id="PTHR44154">
    <property type="entry name" value="QUINONE OXIDOREDUCTASE"/>
    <property type="match status" value="1"/>
</dbReference>
<dbReference type="InterPro" id="IPR036291">
    <property type="entry name" value="NAD(P)-bd_dom_sf"/>
</dbReference>
<organism evidence="3 4">
    <name type="scientific">Pseudonocardia charpentierae</name>
    <dbReference type="NCBI Taxonomy" id="3075545"/>
    <lineage>
        <taxon>Bacteria</taxon>
        <taxon>Bacillati</taxon>
        <taxon>Actinomycetota</taxon>
        <taxon>Actinomycetes</taxon>
        <taxon>Pseudonocardiales</taxon>
        <taxon>Pseudonocardiaceae</taxon>
        <taxon>Pseudonocardia</taxon>
    </lineage>
</organism>
<dbReference type="Gene3D" id="3.90.180.10">
    <property type="entry name" value="Medium-chain alcohol dehydrogenases, catalytic domain"/>
    <property type="match status" value="1"/>
</dbReference>
<dbReference type="SUPFAM" id="SSF51735">
    <property type="entry name" value="NAD(P)-binding Rossmann-fold domains"/>
    <property type="match status" value="1"/>
</dbReference>
<dbReference type="SUPFAM" id="SSF50129">
    <property type="entry name" value="GroES-like"/>
    <property type="match status" value="1"/>
</dbReference>
<dbReference type="Pfam" id="PF00107">
    <property type="entry name" value="ADH_zinc_N"/>
    <property type="match status" value="1"/>
</dbReference>
<dbReference type="RefSeq" id="WP_311556301.1">
    <property type="nucleotide sequence ID" value="NZ_JAVREJ010000007.1"/>
</dbReference>